<protein>
    <submittedName>
        <fullName evidence="6">Agmatinase</fullName>
        <ecNumber evidence="6">3.5.3.11</ecNumber>
    </submittedName>
</protein>
<dbReference type="PIRSF" id="PIRSF036979">
    <property type="entry name" value="Arginase"/>
    <property type="match status" value="1"/>
</dbReference>
<dbReference type="InterPro" id="IPR023696">
    <property type="entry name" value="Ureohydrolase_dom_sf"/>
</dbReference>
<dbReference type="GO" id="GO:0033389">
    <property type="term" value="P:putrescine biosynthetic process from arginine, via agmatine"/>
    <property type="evidence" value="ECO:0007669"/>
    <property type="project" value="TreeGrafter"/>
</dbReference>
<dbReference type="Pfam" id="PF00491">
    <property type="entry name" value="Arginase"/>
    <property type="match status" value="1"/>
</dbReference>
<dbReference type="InterPro" id="IPR005925">
    <property type="entry name" value="Agmatinase-rel"/>
</dbReference>
<evidence type="ECO:0000256" key="2">
    <source>
        <dbReference type="ARBA" id="ARBA00022723"/>
    </source>
</evidence>
<dbReference type="PANTHER" id="PTHR11358">
    <property type="entry name" value="ARGINASE/AGMATINASE"/>
    <property type="match status" value="1"/>
</dbReference>
<dbReference type="SUPFAM" id="SSF52768">
    <property type="entry name" value="Arginase/deacetylase"/>
    <property type="match status" value="1"/>
</dbReference>
<organism evidence="6 7">
    <name type="scientific">Caldiarchaeum subterraneum</name>
    <dbReference type="NCBI Taxonomy" id="311458"/>
    <lineage>
        <taxon>Archaea</taxon>
        <taxon>Nitrososphaerota</taxon>
        <taxon>Candidatus Caldarchaeales</taxon>
        <taxon>Candidatus Caldarchaeaceae</taxon>
        <taxon>Candidatus Caldarchaeum</taxon>
    </lineage>
</organism>
<comment type="cofactor">
    <cofactor evidence="4">
        <name>Mn(2+)</name>
        <dbReference type="ChEBI" id="CHEBI:29035"/>
    </cofactor>
    <text evidence="4">Binds 2 manganese ions per subunit.</text>
</comment>
<sequence>MELDFFIKGRETLFGSEYSYQDSDYISFGVPYDLTSTYRIGSRYGPRAVREASGNIELNSVVNPFSSIENLKLHDLGDVIFCYRLSRMLRRVYNVVRLIISSGKTPIMLGGEHTFTLPAILAILRRTQKVTLVILDAHFDLRSEYLDLKICHATYLYHLLRRAKSRGWEIEVAVIGVRAYDKEELDNVESFGVEYFTAPNVVREREDIRKRINELTEDKMVYLSVDVDVLDPAYAPGVGNPEPLGLSLLDALEVINSISPSASLAGLDVMEVSPLYDKGESSLAAARLLAEVLALFSMRRVKA</sequence>
<dbReference type="EC" id="3.5.3.11" evidence="6"/>
<evidence type="ECO:0000313" key="6">
    <source>
        <dbReference type="EMBL" id="HIQ30332.1"/>
    </source>
</evidence>
<keyword evidence="4" id="KW-0464">Manganese</keyword>
<name>A0A833EAA7_CALS0</name>
<dbReference type="InterPro" id="IPR020855">
    <property type="entry name" value="Ureohydrolase_Mn_BS"/>
</dbReference>
<feature type="binding site" evidence="4">
    <location>
        <position position="228"/>
    </location>
    <ligand>
        <name>Mn(2+)</name>
        <dbReference type="ChEBI" id="CHEBI:29035"/>
        <label>1</label>
    </ligand>
</feature>
<feature type="binding site" evidence="4">
    <location>
        <position position="138"/>
    </location>
    <ligand>
        <name>Mn(2+)</name>
        <dbReference type="ChEBI" id="CHEBI:29035"/>
        <label>1</label>
    </ligand>
</feature>
<gene>
    <name evidence="6" type="primary">speB</name>
    <name evidence="6" type="ORF">EYH45_07185</name>
</gene>
<evidence type="ECO:0000256" key="5">
    <source>
        <dbReference type="RuleBase" id="RU003684"/>
    </source>
</evidence>
<proteinExistence type="inferred from homology"/>
<accession>A0A833EAA7</accession>
<dbReference type="PROSITE" id="PS01053">
    <property type="entry name" value="ARGINASE_1"/>
    <property type="match status" value="1"/>
</dbReference>
<evidence type="ECO:0000256" key="1">
    <source>
        <dbReference type="ARBA" id="ARBA00009227"/>
    </source>
</evidence>
<dbReference type="AlphaFoldDB" id="A0A833EAA7"/>
<feature type="binding site" evidence="4">
    <location>
        <position position="140"/>
    </location>
    <ligand>
        <name>Mn(2+)</name>
        <dbReference type="ChEBI" id="CHEBI:29035"/>
        <label>1</label>
    </ligand>
</feature>
<keyword evidence="2 4" id="KW-0479">Metal-binding</keyword>
<reference evidence="6" key="1">
    <citation type="journal article" date="2020" name="ISME J.">
        <title>Gammaproteobacteria mediating utilization of methyl-, sulfur- and petroleum organic compounds in deep ocean hydrothermal plumes.</title>
        <authorList>
            <person name="Zhou Z."/>
            <person name="Liu Y."/>
            <person name="Pan J."/>
            <person name="Cron B.R."/>
            <person name="Toner B.M."/>
            <person name="Anantharaman K."/>
            <person name="Breier J.A."/>
            <person name="Dick G.J."/>
            <person name="Li M."/>
        </authorList>
    </citation>
    <scope>NUCLEOTIDE SEQUENCE</scope>
    <source>
        <strain evidence="6">SZUA-1515</strain>
    </source>
</reference>
<comment type="caution">
    <text evidence="6">The sequence shown here is derived from an EMBL/GenBank/DDBJ whole genome shotgun (WGS) entry which is preliminary data.</text>
</comment>
<dbReference type="InterPro" id="IPR006035">
    <property type="entry name" value="Ureohydrolase"/>
</dbReference>
<comment type="similarity">
    <text evidence="1">Belongs to the arginase family. Agmatinase subfamily.</text>
</comment>
<dbReference type="PROSITE" id="PS51409">
    <property type="entry name" value="ARGINASE_2"/>
    <property type="match status" value="1"/>
</dbReference>
<evidence type="ECO:0000256" key="4">
    <source>
        <dbReference type="PIRSR" id="PIRSR036979-1"/>
    </source>
</evidence>
<dbReference type="EMBL" id="DQVM01000139">
    <property type="protein sequence ID" value="HIQ30332.1"/>
    <property type="molecule type" value="Genomic_DNA"/>
</dbReference>
<dbReference type="CDD" id="cd11593">
    <property type="entry name" value="Agmatinase-like_2"/>
    <property type="match status" value="1"/>
</dbReference>
<feature type="binding site" evidence="4">
    <location>
        <position position="226"/>
    </location>
    <ligand>
        <name>Mn(2+)</name>
        <dbReference type="ChEBI" id="CHEBI:29035"/>
        <label>1</label>
    </ligand>
</feature>
<feature type="binding site" evidence="4">
    <location>
        <position position="136"/>
    </location>
    <ligand>
        <name>Mn(2+)</name>
        <dbReference type="ChEBI" id="CHEBI:29035"/>
        <label>1</label>
    </ligand>
</feature>
<dbReference type="PANTHER" id="PTHR11358:SF26">
    <property type="entry name" value="GUANIDINO ACID HYDROLASE, MITOCHONDRIAL"/>
    <property type="match status" value="1"/>
</dbReference>
<keyword evidence="3 5" id="KW-0378">Hydrolase</keyword>
<dbReference type="GO" id="GO:0008783">
    <property type="term" value="F:agmatinase activity"/>
    <property type="evidence" value="ECO:0007669"/>
    <property type="project" value="UniProtKB-EC"/>
</dbReference>
<dbReference type="GO" id="GO:0046872">
    <property type="term" value="F:metal ion binding"/>
    <property type="evidence" value="ECO:0007669"/>
    <property type="project" value="UniProtKB-KW"/>
</dbReference>
<evidence type="ECO:0000256" key="3">
    <source>
        <dbReference type="ARBA" id="ARBA00022801"/>
    </source>
</evidence>
<evidence type="ECO:0000313" key="7">
    <source>
        <dbReference type="Proteomes" id="UP000608579"/>
    </source>
</evidence>
<feature type="binding site" evidence="4">
    <location>
        <position position="113"/>
    </location>
    <ligand>
        <name>Mn(2+)</name>
        <dbReference type="ChEBI" id="CHEBI:29035"/>
        <label>1</label>
    </ligand>
</feature>
<dbReference type="Proteomes" id="UP000608579">
    <property type="component" value="Unassembled WGS sequence"/>
</dbReference>
<dbReference type="PRINTS" id="PR00116">
    <property type="entry name" value="ARGINASE"/>
</dbReference>
<dbReference type="Gene3D" id="3.40.800.10">
    <property type="entry name" value="Ureohydrolase domain"/>
    <property type="match status" value="1"/>
</dbReference>
<dbReference type="NCBIfam" id="TIGR01230">
    <property type="entry name" value="agmatinase"/>
    <property type="match status" value="1"/>
</dbReference>